<evidence type="ECO:0000313" key="1">
    <source>
        <dbReference type="EMBL" id="KAJ5214013.1"/>
    </source>
</evidence>
<sequence>MSTLKTYPAYEWYLTQTKLTLDGSKYVGCLSWRGLLSLSWLCALNTFYEPLRIRYEQQYTSDIEHRPTLPLKRDGTVNMTQIREQLREIGHSGSYTSCKANNATRTYCHKSRRSIYDYFDYFTNNEEDN</sequence>
<proteinExistence type="predicted"/>
<accession>A0A9W9N7Q7</accession>
<keyword evidence="2" id="KW-1185">Reference proteome</keyword>
<evidence type="ECO:0000313" key="2">
    <source>
        <dbReference type="Proteomes" id="UP001150942"/>
    </source>
</evidence>
<dbReference type="Proteomes" id="UP001150942">
    <property type="component" value="Unassembled WGS sequence"/>
</dbReference>
<comment type="caution">
    <text evidence="1">The sequence shown here is derived from an EMBL/GenBank/DDBJ whole genome shotgun (WGS) entry which is preliminary data.</text>
</comment>
<protein>
    <submittedName>
        <fullName evidence="1">Uncharacterized protein</fullName>
    </submittedName>
</protein>
<dbReference type="OrthoDB" id="4343267at2759"/>
<dbReference type="EMBL" id="JAPQKQ010000001">
    <property type="protein sequence ID" value="KAJ5214013.1"/>
    <property type="molecule type" value="Genomic_DNA"/>
</dbReference>
<name>A0A9W9N7Q7_9EURO</name>
<reference evidence="1" key="2">
    <citation type="journal article" date="2023" name="IMA Fungus">
        <title>Comparative genomic study of the Penicillium genus elucidates a diverse pangenome and 15 lateral gene transfer events.</title>
        <authorList>
            <person name="Petersen C."/>
            <person name="Sorensen T."/>
            <person name="Nielsen M.R."/>
            <person name="Sondergaard T.E."/>
            <person name="Sorensen J.L."/>
            <person name="Fitzpatrick D.A."/>
            <person name="Frisvad J.C."/>
            <person name="Nielsen K.L."/>
        </authorList>
    </citation>
    <scope>NUCLEOTIDE SEQUENCE</scope>
    <source>
        <strain evidence="1">IBT 20477</strain>
    </source>
</reference>
<dbReference type="AlphaFoldDB" id="A0A9W9N7Q7"/>
<organism evidence="1 2">
    <name type="scientific">Penicillium cf. viridicatum</name>
    <dbReference type="NCBI Taxonomy" id="2972119"/>
    <lineage>
        <taxon>Eukaryota</taxon>
        <taxon>Fungi</taxon>
        <taxon>Dikarya</taxon>
        <taxon>Ascomycota</taxon>
        <taxon>Pezizomycotina</taxon>
        <taxon>Eurotiomycetes</taxon>
        <taxon>Eurotiomycetidae</taxon>
        <taxon>Eurotiales</taxon>
        <taxon>Aspergillaceae</taxon>
        <taxon>Penicillium</taxon>
    </lineage>
</organism>
<reference evidence="1" key="1">
    <citation type="submission" date="2022-11" db="EMBL/GenBank/DDBJ databases">
        <authorList>
            <person name="Petersen C."/>
        </authorList>
    </citation>
    <scope>NUCLEOTIDE SEQUENCE</scope>
    <source>
        <strain evidence="1">IBT 20477</strain>
    </source>
</reference>
<gene>
    <name evidence="1" type="ORF">N7449_001182</name>
</gene>